<proteinExistence type="predicted"/>
<evidence type="ECO:0000313" key="3">
    <source>
        <dbReference type="Proteomes" id="UP001152798"/>
    </source>
</evidence>
<sequence>MFSNKKIKTEEEKEKIRFMELEAAFEEEEYEYYYVLKEASRKVTELTSEAKNKNTTKLHNSLFQIVENLGAKLENIKK</sequence>
<organism evidence="2 3">
    <name type="scientific">Nezara viridula</name>
    <name type="common">Southern green stink bug</name>
    <name type="synonym">Cimex viridulus</name>
    <dbReference type="NCBI Taxonomy" id="85310"/>
    <lineage>
        <taxon>Eukaryota</taxon>
        <taxon>Metazoa</taxon>
        <taxon>Ecdysozoa</taxon>
        <taxon>Arthropoda</taxon>
        <taxon>Hexapoda</taxon>
        <taxon>Insecta</taxon>
        <taxon>Pterygota</taxon>
        <taxon>Neoptera</taxon>
        <taxon>Paraneoptera</taxon>
        <taxon>Hemiptera</taxon>
        <taxon>Heteroptera</taxon>
        <taxon>Panheteroptera</taxon>
        <taxon>Pentatomomorpha</taxon>
        <taxon>Pentatomoidea</taxon>
        <taxon>Pentatomidae</taxon>
        <taxon>Pentatominae</taxon>
        <taxon>Nezara</taxon>
    </lineage>
</organism>
<dbReference type="AlphaFoldDB" id="A0A9P0E2X4"/>
<dbReference type="EMBL" id="OV725077">
    <property type="protein sequence ID" value="CAH1389050.1"/>
    <property type="molecule type" value="Genomic_DNA"/>
</dbReference>
<keyword evidence="3" id="KW-1185">Reference proteome</keyword>
<evidence type="ECO:0000313" key="2">
    <source>
        <dbReference type="EMBL" id="CAH1389050.1"/>
    </source>
</evidence>
<reference evidence="2" key="1">
    <citation type="submission" date="2022-01" db="EMBL/GenBank/DDBJ databases">
        <authorList>
            <person name="King R."/>
        </authorList>
    </citation>
    <scope>NUCLEOTIDE SEQUENCE</scope>
</reference>
<protein>
    <submittedName>
        <fullName evidence="2">Uncharacterized protein</fullName>
    </submittedName>
</protein>
<dbReference type="Proteomes" id="UP001152798">
    <property type="component" value="Chromosome 1"/>
</dbReference>
<feature type="coiled-coil region" evidence="1">
    <location>
        <begin position="9"/>
        <end position="56"/>
    </location>
</feature>
<name>A0A9P0E2X4_NEZVI</name>
<evidence type="ECO:0000256" key="1">
    <source>
        <dbReference type="SAM" id="Coils"/>
    </source>
</evidence>
<gene>
    <name evidence="2" type="ORF">NEZAVI_LOCUS520</name>
</gene>
<accession>A0A9P0E2X4</accession>
<keyword evidence="1" id="KW-0175">Coiled coil</keyword>